<sequence length="386" mass="42495">MPPRRTRRAAQAIDSEQVQPIANASLSVANDHVQLPGLTSDVVQRPPLALIPPELFDEIVAYWPTLPLRYYSDTYGVAIAPHIEHATRTVTLRALSQTCRALRAVCLPRLWSRLETCWVPWSDKGDYPKSGKWYTYVMLEMQRKANGLLASEEILRSYVRTFCFMTSKSKPQVAMPALASILPALPNLHTIQVLHCNNAGDVAAAVGGLQLPSVRVAVIPSECNSILKACPNVTHVRCAGGNGAAIVTALKYTKVEVLDGMIDWGSKNIMDRLVKNAPNLHTLEIRRPVSGGLGIASQNTAPAVWAEVIPKLAALLKLRVLQLSFPDTQESPSDLVSIAAARKVMKESSLKKERKLVVRRVLAPHYTRSEMGREDVVDSSVEEIFE</sequence>
<dbReference type="AlphaFoldDB" id="A0A8K0XTI2"/>
<evidence type="ECO:0008006" key="3">
    <source>
        <dbReference type="Google" id="ProtNLM"/>
    </source>
</evidence>
<accession>A0A8K0XTI2</accession>
<reference evidence="1" key="1">
    <citation type="journal article" date="2021" name="New Phytol.">
        <title>Evolutionary innovations through gain and loss of genes in the ectomycorrhizal Boletales.</title>
        <authorList>
            <person name="Wu G."/>
            <person name="Miyauchi S."/>
            <person name="Morin E."/>
            <person name="Kuo A."/>
            <person name="Drula E."/>
            <person name="Varga T."/>
            <person name="Kohler A."/>
            <person name="Feng B."/>
            <person name="Cao Y."/>
            <person name="Lipzen A."/>
            <person name="Daum C."/>
            <person name="Hundley H."/>
            <person name="Pangilinan J."/>
            <person name="Johnson J."/>
            <person name="Barry K."/>
            <person name="LaButti K."/>
            <person name="Ng V."/>
            <person name="Ahrendt S."/>
            <person name="Min B."/>
            <person name="Choi I.G."/>
            <person name="Park H."/>
            <person name="Plett J.M."/>
            <person name="Magnuson J."/>
            <person name="Spatafora J.W."/>
            <person name="Nagy L.G."/>
            <person name="Henrissat B."/>
            <person name="Grigoriev I.V."/>
            <person name="Yang Z.L."/>
            <person name="Xu J."/>
            <person name="Martin F.M."/>
        </authorList>
    </citation>
    <scope>NUCLEOTIDE SEQUENCE</scope>
    <source>
        <strain evidence="1">KKN 215</strain>
    </source>
</reference>
<organism evidence="1 2">
    <name type="scientific">Cristinia sonorae</name>
    <dbReference type="NCBI Taxonomy" id="1940300"/>
    <lineage>
        <taxon>Eukaryota</taxon>
        <taxon>Fungi</taxon>
        <taxon>Dikarya</taxon>
        <taxon>Basidiomycota</taxon>
        <taxon>Agaricomycotina</taxon>
        <taxon>Agaricomycetes</taxon>
        <taxon>Agaricomycetidae</taxon>
        <taxon>Agaricales</taxon>
        <taxon>Pleurotineae</taxon>
        <taxon>Stephanosporaceae</taxon>
        <taxon>Cristinia</taxon>
    </lineage>
</organism>
<dbReference type="OrthoDB" id="3251070at2759"/>
<gene>
    <name evidence="1" type="ORF">BXZ70DRAFT_1075318</name>
</gene>
<keyword evidence="2" id="KW-1185">Reference proteome</keyword>
<proteinExistence type="predicted"/>
<name>A0A8K0XTI2_9AGAR</name>
<evidence type="ECO:0000313" key="1">
    <source>
        <dbReference type="EMBL" id="KAH8105283.1"/>
    </source>
</evidence>
<dbReference type="Proteomes" id="UP000813824">
    <property type="component" value="Unassembled WGS sequence"/>
</dbReference>
<dbReference type="EMBL" id="JAEVFJ010000004">
    <property type="protein sequence ID" value="KAH8105283.1"/>
    <property type="molecule type" value="Genomic_DNA"/>
</dbReference>
<evidence type="ECO:0000313" key="2">
    <source>
        <dbReference type="Proteomes" id="UP000813824"/>
    </source>
</evidence>
<comment type="caution">
    <text evidence="1">The sequence shown here is derived from an EMBL/GenBank/DDBJ whole genome shotgun (WGS) entry which is preliminary data.</text>
</comment>
<protein>
    <recommendedName>
        <fullName evidence="3">F-box domain-containing protein</fullName>
    </recommendedName>
</protein>